<evidence type="ECO:0000259" key="3">
    <source>
        <dbReference type="PROSITE" id="PS51898"/>
    </source>
</evidence>
<evidence type="ECO:0000313" key="5">
    <source>
        <dbReference type="Proteomes" id="UP000010988"/>
    </source>
</evidence>
<name>L7KNR0_9ACTN</name>
<dbReference type="InterPro" id="IPR002104">
    <property type="entry name" value="Integrase_catalytic"/>
</dbReference>
<feature type="compositionally biased region" description="Polar residues" evidence="2">
    <location>
        <begin position="130"/>
        <end position="149"/>
    </location>
</feature>
<organism evidence="4 5">
    <name type="scientific">Gordonia aichiensis NBRC 108223</name>
    <dbReference type="NCBI Taxonomy" id="1220583"/>
    <lineage>
        <taxon>Bacteria</taxon>
        <taxon>Bacillati</taxon>
        <taxon>Actinomycetota</taxon>
        <taxon>Actinomycetes</taxon>
        <taxon>Mycobacteriales</taxon>
        <taxon>Gordoniaceae</taxon>
        <taxon>Gordonia</taxon>
    </lineage>
</organism>
<dbReference type="AlphaFoldDB" id="L7KNR0"/>
<proteinExistence type="predicted"/>
<dbReference type="STRING" id="1220583.GOACH_15_00740"/>
<accession>L7KNR0</accession>
<dbReference type="InterPro" id="IPR013762">
    <property type="entry name" value="Integrase-like_cat_sf"/>
</dbReference>
<keyword evidence="1" id="KW-0233">DNA recombination</keyword>
<dbReference type="SUPFAM" id="SSF56349">
    <property type="entry name" value="DNA breaking-rejoining enzymes"/>
    <property type="match status" value="1"/>
</dbReference>
<dbReference type="GO" id="GO:0003677">
    <property type="term" value="F:DNA binding"/>
    <property type="evidence" value="ECO:0007669"/>
    <property type="project" value="InterPro"/>
</dbReference>
<dbReference type="PROSITE" id="PS51898">
    <property type="entry name" value="TYR_RECOMBINASE"/>
    <property type="match status" value="1"/>
</dbReference>
<comment type="caution">
    <text evidence="4">The sequence shown here is derived from an EMBL/GenBank/DDBJ whole genome shotgun (WGS) entry which is preliminary data.</text>
</comment>
<protein>
    <submittedName>
        <fullName evidence="4">Putative recombinase</fullName>
    </submittedName>
</protein>
<dbReference type="Gene3D" id="1.10.443.10">
    <property type="entry name" value="Intergrase catalytic core"/>
    <property type="match status" value="1"/>
</dbReference>
<dbReference type="InterPro" id="IPR011010">
    <property type="entry name" value="DNA_brk_join_enz"/>
</dbReference>
<gene>
    <name evidence="4" type="ORF">GOACH_15_00740</name>
</gene>
<reference evidence="4 5" key="1">
    <citation type="submission" date="2012-12" db="EMBL/GenBank/DDBJ databases">
        <title>Whole genome shotgun sequence of Gordonia aichiensis NBRC 108223.</title>
        <authorList>
            <person name="Isaki-Nakamura S."/>
            <person name="Hosoyama A."/>
            <person name="Tsuchikane K."/>
            <person name="Ando Y."/>
            <person name="Baba S."/>
            <person name="Ohji S."/>
            <person name="Hamada M."/>
            <person name="Tamura T."/>
            <person name="Yamazoe A."/>
            <person name="Yamazaki S."/>
            <person name="Fujita N."/>
        </authorList>
    </citation>
    <scope>NUCLEOTIDE SEQUENCE [LARGE SCALE GENOMIC DNA]</scope>
    <source>
        <strain evidence="4 5">NBRC 108223</strain>
    </source>
</reference>
<evidence type="ECO:0000313" key="4">
    <source>
        <dbReference type="EMBL" id="GAC49582.1"/>
    </source>
</evidence>
<sequence>MEMLRAAIKRGIRDKLVNEADPTEGIVVSLAHKERPSYSSEELRAILDAASSDFDRALLGVLGLMGLRGGEARSLLVGDLVDGHLKVKNGGAGTDTTKTRASLRRLPVTATVLPWLTELAGDRSKSAWMFSSSRSHGSPVAQQYPQPSTDARCRPSQR</sequence>
<feature type="domain" description="Tyr recombinase" evidence="3">
    <location>
        <begin position="33"/>
        <end position="158"/>
    </location>
</feature>
<dbReference type="EMBL" id="BANR01000015">
    <property type="protein sequence ID" value="GAC49582.1"/>
    <property type="molecule type" value="Genomic_DNA"/>
</dbReference>
<dbReference type="GO" id="GO:0006310">
    <property type="term" value="P:DNA recombination"/>
    <property type="evidence" value="ECO:0007669"/>
    <property type="project" value="UniProtKB-KW"/>
</dbReference>
<evidence type="ECO:0000256" key="2">
    <source>
        <dbReference type="SAM" id="MobiDB-lite"/>
    </source>
</evidence>
<dbReference type="GO" id="GO:0015074">
    <property type="term" value="P:DNA integration"/>
    <property type="evidence" value="ECO:0007669"/>
    <property type="project" value="InterPro"/>
</dbReference>
<feature type="region of interest" description="Disordered" evidence="2">
    <location>
        <begin position="130"/>
        <end position="158"/>
    </location>
</feature>
<dbReference type="Proteomes" id="UP000010988">
    <property type="component" value="Unassembled WGS sequence"/>
</dbReference>
<evidence type="ECO:0000256" key="1">
    <source>
        <dbReference type="ARBA" id="ARBA00023172"/>
    </source>
</evidence>
<keyword evidence="5" id="KW-1185">Reference proteome</keyword>